<protein>
    <submittedName>
        <fullName evidence="4">EGF-like domain-containing protein</fullName>
    </submittedName>
</protein>
<evidence type="ECO:0000313" key="4">
    <source>
        <dbReference type="WBParaSite" id="SMTH1_87440.1"/>
    </source>
</evidence>
<evidence type="ECO:0000256" key="2">
    <source>
        <dbReference type="SAM" id="SignalP"/>
    </source>
</evidence>
<keyword evidence="2" id="KW-0732">Signal</keyword>
<dbReference type="Proteomes" id="UP000050791">
    <property type="component" value="Unassembled WGS sequence"/>
</dbReference>
<dbReference type="WBParaSite" id="SMTH1_87440.1">
    <property type="protein sequence ID" value="SMTH1_87440.1"/>
    <property type="gene ID" value="SMTH1_87440"/>
</dbReference>
<feature type="signal peptide" evidence="2">
    <location>
        <begin position="1"/>
        <end position="15"/>
    </location>
</feature>
<keyword evidence="1" id="KW-1133">Transmembrane helix</keyword>
<feature type="chain" id="PRO_5041679631" evidence="2">
    <location>
        <begin position="16"/>
        <end position="488"/>
    </location>
</feature>
<name>A0AA85BYK0_9TREM</name>
<feature type="transmembrane region" description="Helical" evidence="1">
    <location>
        <begin position="157"/>
        <end position="179"/>
    </location>
</feature>
<evidence type="ECO:0000256" key="1">
    <source>
        <dbReference type="SAM" id="Phobius"/>
    </source>
</evidence>
<dbReference type="AlphaFoldDB" id="A0AA85BYK0"/>
<evidence type="ECO:0000313" key="3">
    <source>
        <dbReference type="Proteomes" id="UP000050791"/>
    </source>
</evidence>
<keyword evidence="1" id="KW-0812">Transmembrane</keyword>
<sequence>MKYILLFAFVQSVITNIEIQGREVCLSCDILQQCEQIVCNNVLINGTFIPEYVIGCELACPFGNISCQKDNNGAFTWLPEDPCLPEISTTTSEPNISLTTTTVFPFHTDTPQINTTTDLGVLNTTIFEINQTDCHYVSTESPNNITEDINYSKGWTLFWLIPLILIIMIFLLVLLCLVLNHFQKRKHRVEFPLSEKHIFDMIDPSTSSWGHYSYPYKSGTPIGQNGYYRQNRNTIYEAYDSPNKTDRILTNLQKISPTKYNKLKFINRKTISPCPNRKLINWQESGTYEYAIPPSPKSASSMNINKTPPNYSPKKERNYSQISYNLNKSTSQIFSGTPTISIRYPEEMRSISQCNILNPQKSNVQDTLSPDYYIQDGRTTTTFNRHVNHLHRPKLSDDDNQIYQTEALINCGNDDNEFTNEDTFDQISSITMQPTIVQQPISNLSPNQSFNAFIDCEGQQQMEQLGMYDSQYNDWTLDKTTIARIPRI</sequence>
<proteinExistence type="predicted"/>
<reference evidence="4" key="1">
    <citation type="submission" date="2023-11" db="UniProtKB">
        <authorList>
            <consortium name="WormBaseParasite"/>
        </authorList>
    </citation>
    <scope>IDENTIFICATION</scope>
</reference>
<keyword evidence="1" id="KW-0472">Membrane</keyword>
<organism evidence="3 4">
    <name type="scientific">Schistosoma mattheei</name>
    <dbReference type="NCBI Taxonomy" id="31246"/>
    <lineage>
        <taxon>Eukaryota</taxon>
        <taxon>Metazoa</taxon>
        <taxon>Spiralia</taxon>
        <taxon>Lophotrochozoa</taxon>
        <taxon>Platyhelminthes</taxon>
        <taxon>Trematoda</taxon>
        <taxon>Digenea</taxon>
        <taxon>Strigeidida</taxon>
        <taxon>Schistosomatoidea</taxon>
        <taxon>Schistosomatidae</taxon>
        <taxon>Schistosoma</taxon>
    </lineage>
</organism>
<accession>A0AA85BYK0</accession>